<dbReference type="InterPro" id="IPR052958">
    <property type="entry name" value="IFN-induced_PKR_regulator"/>
</dbReference>
<evidence type="ECO:0000313" key="2">
    <source>
        <dbReference type="Proteomes" id="UP001153636"/>
    </source>
</evidence>
<gene>
    <name evidence="1" type="ORF">PSYICH_LOCUS12996</name>
</gene>
<dbReference type="PANTHER" id="PTHR46289:SF14">
    <property type="entry name" value="DUF4371 DOMAIN-CONTAINING PROTEIN"/>
    <property type="match status" value="1"/>
</dbReference>
<reference evidence="1" key="1">
    <citation type="submission" date="2022-01" db="EMBL/GenBank/DDBJ databases">
        <authorList>
            <person name="King R."/>
        </authorList>
    </citation>
    <scope>NUCLEOTIDE SEQUENCE</scope>
</reference>
<dbReference type="PANTHER" id="PTHR46289">
    <property type="entry name" value="52 KDA REPRESSOR OF THE INHIBITOR OF THE PROTEIN KINASE-LIKE PROTEIN-RELATED"/>
    <property type="match status" value="1"/>
</dbReference>
<dbReference type="AlphaFoldDB" id="A0A9P0GJ53"/>
<evidence type="ECO:0000313" key="1">
    <source>
        <dbReference type="EMBL" id="CAH1111665.1"/>
    </source>
</evidence>
<protein>
    <recommendedName>
        <fullName evidence="3">DUF4371 domain-containing protein</fullName>
    </recommendedName>
</protein>
<dbReference type="Proteomes" id="UP001153636">
    <property type="component" value="Chromosome 6"/>
</dbReference>
<proteinExistence type="predicted"/>
<dbReference type="OrthoDB" id="10072079at2759"/>
<keyword evidence="2" id="KW-1185">Reference proteome</keyword>
<dbReference type="EMBL" id="OV651818">
    <property type="protein sequence ID" value="CAH1111665.1"/>
    <property type="molecule type" value="Genomic_DNA"/>
</dbReference>
<evidence type="ECO:0008006" key="3">
    <source>
        <dbReference type="Google" id="ProtNLM"/>
    </source>
</evidence>
<sequence>MEKLAVELNEKEDIAKLRRIGNKIENKARERKNILNYFKRVRKENDRELGENVNAQVQTNYTDLPNDSESNIIRSCVLEPPKPLAVAGPSSSESTMPMPSSLKLTSIDIGTLVGEMKNIDDFTRYQVLKNHWTPDKSYVFPYSSHMKRGREEKRRVNHGHFEKHSWLALVRGQRLYCSEKLVTEPIIHFTKLSGIEGDLHRHQITSHHNSAIKKGFVDLHKYNYSDNDVDNTEPVITDKILGESVLKMMKSLGLDVKKCVGINCDGCSVNNSKVKGAAAAEIQKEAVNAIVCPCYNHALNLPISKSLSVRNVKNTSGTIQEIVKFFQGSAKRFFVLKKHLKHSLSSPCQTRSIERHDSILEFQNDLPKIVATFKEISDWEDDNFETKAIIFLKAVCDYEFIIILYTLADIFSVTLPFSKYLQSKILI</sequence>
<organism evidence="1 2">
    <name type="scientific">Psylliodes chrysocephalus</name>
    <dbReference type="NCBI Taxonomy" id="3402493"/>
    <lineage>
        <taxon>Eukaryota</taxon>
        <taxon>Metazoa</taxon>
        <taxon>Ecdysozoa</taxon>
        <taxon>Arthropoda</taxon>
        <taxon>Hexapoda</taxon>
        <taxon>Insecta</taxon>
        <taxon>Pterygota</taxon>
        <taxon>Neoptera</taxon>
        <taxon>Endopterygota</taxon>
        <taxon>Coleoptera</taxon>
        <taxon>Polyphaga</taxon>
        <taxon>Cucujiformia</taxon>
        <taxon>Chrysomeloidea</taxon>
        <taxon>Chrysomelidae</taxon>
        <taxon>Galerucinae</taxon>
        <taxon>Alticini</taxon>
        <taxon>Psylliodes</taxon>
    </lineage>
</organism>
<dbReference type="InterPro" id="IPR012337">
    <property type="entry name" value="RNaseH-like_sf"/>
</dbReference>
<name>A0A9P0GJ53_9CUCU</name>
<accession>A0A9P0GJ53</accession>
<dbReference type="SUPFAM" id="SSF53098">
    <property type="entry name" value="Ribonuclease H-like"/>
    <property type="match status" value="1"/>
</dbReference>